<dbReference type="PRINTS" id="PR00193">
    <property type="entry name" value="MYOSINHEAVY"/>
</dbReference>
<dbReference type="Gene3D" id="1.20.120.720">
    <property type="entry name" value="Myosin VI head, motor domain, U50 subdomain"/>
    <property type="match status" value="1"/>
</dbReference>
<dbReference type="GO" id="GO:0051015">
    <property type="term" value="F:actin filament binding"/>
    <property type="evidence" value="ECO:0007669"/>
    <property type="project" value="TreeGrafter"/>
</dbReference>
<dbReference type="InterPro" id="IPR027417">
    <property type="entry name" value="P-loop_NTPase"/>
</dbReference>
<feature type="coiled-coil region" evidence="9">
    <location>
        <begin position="1238"/>
        <end position="1435"/>
    </location>
</feature>
<proteinExistence type="inferred from homology"/>
<evidence type="ECO:0000256" key="6">
    <source>
        <dbReference type="ARBA" id="ARBA00023175"/>
    </source>
</evidence>
<dbReference type="GO" id="GO:0016020">
    <property type="term" value="C:membrane"/>
    <property type="evidence" value="ECO:0007669"/>
    <property type="project" value="TreeGrafter"/>
</dbReference>
<feature type="binding site" evidence="8">
    <location>
        <begin position="182"/>
        <end position="189"/>
    </location>
    <ligand>
        <name>ATP</name>
        <dbReference type="ChEBI" id="CHEBI:30616"/>
    </ligand>
</feature>
<keyword evidence="3 8" id="KW-0067">ATP-binding</keyword>
<dbReference type="Pfam" id="PF00063">
    <property type="entry name" value="Myosin_head"/>
    <property type="match status" value="1"/>
</dbReference>
<dbReference type="InterPro" id="IPR036961">
    <property type="entry name" value="Kinesin_motor_dom_sf"/>
</dbReference>
<evidence type="ECO:0000313" key="12">
    <source>
        <dbReference type="Proteomes" id="UP000887569"/>
    </source>
</evidence>
<dbReference type="Gene3D" id="1.20.5.4820">
    <property type="match status" value="1"/>
</dbReference>
<keyword evidence="6 8" id="KW-0505">Motor protein</keyword>
<feature type="coiled-coil region" evidence="9">
    <location>
        <begin position="839"/>
        <end position="904"/>
    </location>
</feature>
<reference evidence="13" key="1">
    <citation type="submission" date="2022-11" db="UniProtKB">
        <authorList>
            <consortium name="WormBaseParasite"/>
        </authorList>
    </citation>
    <scope>IDENTIFICATION</scope>
</reference>
<keyword evidence="2 8" id="KW-0547">Nucleotide-binding</keyword>
<dbReference type="Gene3D" id="1.20.58.530">
    <property type="match status" value="1"/>
</dbReference>
<feature type="region of interest" description="Actin-binding" evidence="8">
    <location>
        <begin position="656"/>
        <end position="678"/>
    </location>
</feature>
<evidence type="ECO:0000256" key="2">
    <source>
        <dbReference type="ARBA" id="ARBA00022741"/>
    </source>
</evidence>
<evidence type="ECO:0000256" key="9">
    <source>
        <dbReference type="SAM" id="Coils"/>
    </source>
</evidence>
<comment type="similarity">
    <text evidence="1 8">Belongs to the TRAFAC class myosin-kinesin ATPase superfamily. Myosin family.</text>
</comment>
<accession>A0A915B6A5</accession>
<dbReference type="Proteomes" id="UP000887569">
    <property type="component" value="Unplaced"/>
</dbReference>
<dbReference type="InterPro" id="IPR001609">
    <property type="entry name" value="Myosin_head_motor_dom-like"/>
</dbReference>
<dbReference type="GO" id="GO:0005737">
    <property type="term" value="C:cytoplasm"/>
    <property type="evidence" value="ECO:0007669"/>
    <property type="project" value="TreeGrafter"/>
</dbReference>
<organism evidence="12 13">
    <name type="scientific">Parascaris univalens</name>
    <name type="common">Nematode worm</name>
    <dbReference type="NCBI Taxonomy" id="6257"/>
    <lineage>
        <taxon>Eukaryota</taxon>
        <taxon>Metazoa</taxon>
        <taxon>Ecdysozoa</taxon>
        <taxon>Nematoda</taxon>
        <taxon>Chromadorea</taxon>
        <taxon>Rhabditida</taxon>
        <taxon>Spirurina</taxon>
        <taxon>Ascaridomorpha</taxon>
        <taxon>Ascaridoidea</taxon>
        <taxon>Ascarididae</taxon>
        <taxon>Parascaris</taxon>
    </lineage>
</organism>
<dbReference type="PROSITE" id="PS51456">
    <property type="entry name" value="MYOSIN_MOTOR"/>
    <property type="match status" value="1"/>
</dbReference>
<feature type="domain" description="Myosin motor" evidence="11">
    <location>
        <begin position="88"/>
        <end position="775"/>
    </location>
</feature>
<protein>
    <submittedName>
        <fullName evidence="13">Myosin motor domain-containing protein</fullName>
    </submittedName>
</protein>
<evidence type="ECO:0000256" key="3">
    <source>
        <dbReference type="ARBA" id="ARBA00022840"/>
    </source>
</evidence>
<evidence type="ECO:0000256" key="8">
    <source>
        <dbReference type="PROSITE-ProRule" id="PRU00782"/>
    </source>
</evidence>
<evidence type="ECO:0000259" key="11">
    <source>
        <dbReference type="PROSITE" id="PS51456"/>
    </source>
</evidence>
<name>A0A915B6A5_PARUN</name>
<evidence type="ECO:0000256" key="1">
    <source>
        <dbReference type="ARBA" id="ARBA00008314"/>
    </source>
</evidence>
<dbReference type="PANTHER" id="PTHR13140:SF857">
    <property type="entry name" value="MYOSIN-11"/>
    <property type="match status" value="1"/>
</dbReference>
<evidence type="ECO:0000256" key="7">
    <source>
        <dbReference type="ARBA" id="ARBA00023203"/>
    </source>
</evidence>
<evidence type="ECO:0000256" key="10">
    <source>
        <dbReference type="SAM" id="MobiDB-lite"/>
    </source>
</evidence>
<feature type="region of interest" description="Disordered" evidence="10">
    <location>
        <begin position="1140"/>
        <end position="1172"/>
    </location>
</feature>
<dbReference type="PROSITE" id="PS50096">
    <property type="entry name" value="IQ"/>
    <property type="match status" value="1"/>
</dbReference>
<keyword evidence="5 8" id="KW-0518">Myosin</keyword>
<evidence type="ECO:0000256" key="4">
    <source>
        <dbReference type="ARBA" id="ARBA00023054"/>
    </source>
</evidence>
<keyword evidence="4 9" id="KW-0175">Coiled coil</keyword>
<keyword evidence="12" id="KW-1185">Reference proteome</keyword>
<evidence type="ECO:0000313" key="13">
    <source>
        <dbReference type="WBParaSite" id="PgR028_g073_t01"/>
    </source>
</evidence>
<dbReference type="GO" id="GO:0007015">
    <property type="term" value="P:actin filament organization"/>
    <property type="evidence" value="ECO:0007669"/>
    <property type="project" value="TreeGrafter"/>
</dbReference>
<dbReference type="GO" id="GO:0016459">
    <property type="term" value="C:myosin complex"/>
    <property type="evidence" value="ECO:0007669"/>
    <property type="project" value="UniProtKB-KW"/>
</dbReference>
<keyword evidence="7 8" id="KW-0009">Actin-binding</keyword>
<dbReference type="Gene3D" id="1.10.287.1490">
    <property type="match status" value="1"/>
</dbReference>
<sequence length="1480" mass="170691">MRTAENFDESSSVRPAVLRCLEVPPSLRAPCDELESSVWISDADTAFRLAKVVEQRHDKLVVGFRDENGFYEKRTVSIEDTQAPSLSYYCEDLCTLSELTDANVLHAIRCRYETELIHTYSGLFCLVVNPWRNLPIYSEEIMLEYANALDKGTSLPPHVYAVAQSAYDGLFSGANQSILITGESGAGKTENTKKIIDYLGAEACRRSGVEKNGNGAERRLAAANLIIESFANASTIHNSNSSRVGKFIRIDFGEDMQLKGAQIQCYLLEKSRVVSQNEGDRNFHIFYQLLSEGFDEEIRYGMGFGQNAEAYRFLNRGGKTVDCDIDDVKCAYETGRALNMIGFTEEEKLQIYETVASCVLLGEIKFNERSGLDITYVDGNREIEAACRLLGVKTNRLIDALTSPSMKVGDTLIKKSQNLRKTLSSLSALCKCIYERLFNFILARCNEALDRSFSLEASAKTNYIGVLDMAGFEIIKKNSFEQFCINYTNEKLQQFFNDFMFIREQQEYLREGINWKEVNYGTDMQNTIELIEKPLGLLSLLQEECVVPNGSDTSLLEKLIKTHSSNPIFARSKQSARNTTVSHFCVVHYAGRVQYNIDGWVEKNKDAVERSGLEVLSESTKPIMKALFPKTSDEMSRSRRQSLCASTVSHVYKEQLLNLLETLNTTRAQFIRCISPNDHRRPGIIDPHLVLHQLRCNGVLEGVRICQQGYPNRLPFHEFVGRYKLLSCDYECKEDRSGAMELCQHLDLDPSLIQIGATKVFCKVGVISELERRRRVKLSALICDIQASIRWYIEQKEYRRKLKQRGALLIIQNNVRNYAELSSWNWYRLFGRVKQMIPMNKDKDRIEELEKENEQLLNELSETQAQYERIEALLKEAHKKIIELENEKNDREDEKREMRAEMLRNEEVLAIMEKRFDEQHSKVMKIHGCLRENEKKIEQIEAEKVELQSQLRKWKEKYERESVHRRDLEEEFTKHENLVKALQQKVDAMSAEREREGSQVQQLEAEIATISGKNTQHLDTINDLQKRIAELSEKCRDCDSLVSGEKKARRRAEIERDDKESELETVREQIQKSDIKIENLKELCRDKDRQIKKLQEKLDDTVGKAEVNINEMKKIHKQSKSELQNRVDELKKMVQKLESENRAQKMKIDSSERESSVESDYVSGRQSRLGSRQYSLTSMSSFSSVRTLSRRTTESDIKVPSSGWRSPSALSMTYQRPVDSYALSRSNSQSQIANERRIAQLERQILNAHTDIEIQKREIDVYKESLAENEKERDSLSQKVRTLTAEAKSLERSILDEGKKREDYEHRLKKTQDELAALRAKYEKSIKDSQVELLEEKRRMRQKMDELMKEQEALKAPRNSHLEKTLEETQQQLSETRAQLDRAVAQVSHLESLSKSQGAYGETWENQYRLALAELESLRDENACLKMKIRRQYKQIELLTQQSEMEADVVDLENRVGIVHREDNKTEGNNGDNRTQTIGI</sequence>
<dbReference type="GO" id="GO:0000146">
    <property type="term" value="F:microfilament motor activity"/>
    <property type="evidence" value="ECO:0007669"/>
    <property type="project" value="TreeGrafter"/>
</dbReference>
<evidence type="ECO:0000256" key="5">
    <source>
        <dbReference type="ARBA" id="ARBA00023123"/>
    </source>
</evidence>
<dbReference type="SUPFAM" id="SSF52540">
    <property type="entry name" value="P-loop containing nucleoside triphosphate hydrolases"/>
    <property type="match status" value="1"/>
</dbReference>
<dbReference type="WBParaSite" id="PgR028_g073_t01">
    <property type="protein sequence ID" value="PgR028_g073_t01"/>
    <property type="gene ID" value="PgR028_g073"/>
</dbReference>
<dbReference type="GO" id="GO:0005524">
    <property type="term" value="F:ATP binding"/>
    <property type="evidence" value="ECO:0007669"/>
    <property type="project" value="UniProtKB-UniRule"/>
</dbReference>
<dbReference type="SMART" id="SM00242">
    <property type="entry name" value="MYSc"/>
    <property type="match status" value="1"/>
</dbReference>
<dbReference type="Gene3D" id="3.40.850.10">
    <property type="entry name" value="Kinesin motor domain"/>
    <property type="match status" value="1"/>
</dbReference>
<dbReference type="PANTHER" id="PTHR13140">
    <property type="entry name" value="MYOSIN"/>
    <property type="match status" value="1"/>
</dbReference>
<feature type="compositionally biased region" description="Basic and acidic residues" evidence="10">
    <location>
        <begin position="1140"/>
        <end position="1156"/>
    </location>
</feature>
<dbReference type="Gene3D" id="1.10.10.820">
    <property type="match status" value="1"/>
</dbReference>